<evidence type="ECO:0000256" key="2">
    <source>
        <dbReference type="PROSITE-ProRule" id="PRU00124"/>
    </source>
</evidence>
<dbReference type="EMBL" id="JAPWTJ010000117">
    <property type="protein sequence ID" value="KAJ8982598.1"/>
    <property type="molecule type" value="Genomic_DNA"/>
</dbReference>
<comment type="caution">
    <text evidence="3">The sequence shown here is derived from an EMBL/GenBank/DDBJ whole genome shotgun (WGS) entry which is preliminary data.</text>
</comment>
<dbReference type="PROSITE" id="PS50068">
    <property type="entry name" value="LDLRA_2"/>
    <property type="match status" value="1"/>
</dbReference>
<reference evidence="3" key="1">
    <citation type="journal article" date="2023" name="Insect Mol. Biol.">
        <title>Genome sequencing provides insights into the evolution of gene families encoding plant cell wall-degrading enzymes in longhorned beetles.</title>
        <authorList>
            <person name="Shin N.R."/>
            <person name="Okamura Y."/>
            <person name="Kirsch R."/>
            <person name="Pauchet Y."/>
        </authorList>
    </citation>
    <scope>NUCLEOTIDE SEQUENCE</scope>
    <source>
        <strain evidence="3">MMC_N1</strain>
    </source>
</reference>
<protein>
    <submittedName>
        <fullName evidence="3">Uncharacterized protein</fullName>
    </submittedName>
</protein>
<dbReference type="InterPro" id="IPR036055">
    <property type="entry name" value="LDL_receptor-like_sf"/>
</dbReference>
<feature type="non-terminal residue" evidence="3">
    <location>
        <position position="1"/>
    </location>
</feature>
<evidence type="ECO:0000256" key="1">
    <source>
        <dbReference type="ARBA" id="ARBA00023157"/>
    </source>
</evidence>
<evidence type="ECO:0000313" key="4">
    <source>
        <dbReference type="Proteomes" id="UP001162164"/>
    </source>
</evidence>
<dbReference type="Proteomes" id="UP001162164">
    <property type="component" value="Unassembled WGS sequence"/>
</dbReference>
<accession>A0ABQ9JZ09</accession>
<evidence type="ECO:0000313" key="3">
    <source>
        <dbReference type="EMBL" id="KAJ8982598.1"/>
    </source>
</evidence>
<dbReference type="CDD" id="cd00112">
    <property type="entry name" value="LDLa"/>
    <property type="match status" value="1"/>
</dbReference>
<dbReference type="SUPFAM" id="SSF57424">
    <property type="entry name" value="LDL receptor-like module"/>
    <property type="match status" value="1"/>
</dbReference>
<feature type="disulfide bond" evidence="2">
    <location>
        <begin position="30"/>
        <end position="45"/>
    </location>
</feature>
<gene>
    <name evidence="3" type="ORF">NQ317_005070</name>
</gene>
<proteinExistence type="predicted"/>
<dbReference type="InterPro" id="IPR002172">
    <property type="entry name" value="LDrepeatLR_classA_rpt"/>
</dbReference>
<keyword evidence="1 2" id="KW-1015">Disulfide bond</keyword>
<name>A0ABQ9JZ09_9CUCU</name>
<dbReference type="SMART" id="SM00192">
    <property type="entry name" value="LDLa"/>
    <property type="match status" value="1"/>
</dbReference>
<organism evidence="3 4">
    <name type="scientific">Molorchus minor</name>
    <dbReference type="NCBI Taxonomy" id="1323400"/>
    <lineage>
        <taxon>Eukaryota</taxon>
        <taxon>Metazoa</taxon>
        <taxon>Ecdysozoa</taxon>
        <taxon>Arthropoda</taxon>
        <taxon>Hexapoda</taxon>
        <taxon>Insecta</taxon>
        <taxon>Pterygota</taxon>
        <taxon>Neoptera</taxon>
        <taxon>Endopterygota</taxon>
        <taxon>Coleoptera</taxon>
        <taxon>Polyphaga</taxon>
        <taxon>Cucujiformia</taxon>
        <taxon>Chrysomeloidea</taxon>
        <taxon>Cerambycidae</taxon>
        <taxon>Lamiinae</taxon>
        <taxon>Monochamini</taxon>
        <taxon>Molorchus</taxon>
    </lineage>
</organism>
<dbReference type="Pfam" id="PF00057">
    <property type="entry name" value="Ldl_recept_a"/>
    <property type="match status" value="1"/>
</dbReference>
<dbReference type="InterPro" id="IPR023415">
    <property type="entry name" value="LDLR_class-A_CS"/>
</dbReference>
<dbReference type="PROSITE" id="PS01209">
    <property type="entry name" value="LDLRA_1"/>
    <property type="match status" value="1"/>
</dbReference>
<comment type="caution">
    <text evidence="2">Lacks conserved residue(s) required for the propagation of feature annotation.</text>
</comment>
<dbReference type="Gene3D" id="4.10.400.10">
    <property type="entry name" value="Low-density Lipoprotein Receptor"/>
    <property type="match status" value="1"/>
</dbReference>
<keyword evidence="4" id="KW-1185">Reference proteome</keyword>
<sequence length="135" mass="15181">AVGGSPNGVCTESYFQCANDTLCVPQDNNCDGKIDCPSGSDEVNCDDKHDDDYWDHLYRKNPAAEHDDLEKTCHLAYNGSCVCRARDLLCQHKKYEKAPHDLPQEYIDILDFTGNNFRILSPESLEAIPDEVNKL</sequence>